<dbReference type="RefSeq" id="WP_397558706.1">
    <property type="nucleotide sequence ID" value="NZ_JBIQWL010000021.1"/>
</dbReference>
<organism evidence="1 2">
    <name type="scientific">Microbacterium alkaliflavum</name>
    <dbReference type="NCBI Taxonomy" id="3248839"/>
    <lineage>
        <taxon>Bacteria</taxon>
        <taxon>Bacillati</taxon>
        <taxon>Actinomycetota</taxon>
        <taxon>Actinomycetes</taxon>
        <taxon>Micrococcales</taxon>
        <taxon>Microbacteriaceae</taxon>
        <taxon>Microbacterium</taxon>
    </lineage>
</organism>
<dbReference type="EMBL" id="JBIQWL010000021">
    <property type="protein sequence ID" value="MFH8253282.1"/>
    <property type="molecule type" value="Genomic_DNA"/>
</dbReference>
<keyword evidence="2" id="KW-1185">Reference proteome</keyword>
<gene>
    <name evidence="1" type="ORF">ACH3VR_23145</name>
</gene>
<protein>
    <recommendedName>
        <fullName evidence="3">DUF222 domain-containing protein</fullName>
    </recommendedName>
</protein>
<evidence type="ECO:0008006" key="3">
    <source>
        <dbReference type="Google" id="ProtNLM"/>
    </source>
</evidence>
<sequence>MTDTTTTAAEILAGFEESFGGIFERMSWAEDEIAQAQARHPEQADAIYHSFSLLSGGEASARMTVEAVYRSHAREILERVAAGEDTRPGTAVEVVIGLLAAAERAPLSHEGFGLCARLWIAAGLPDHDDFADKLGHIEALHADRIDTEEIDARRACRDDARKLGRIECDGQHHGEQVTCSYAAAHDAAA</sequence>
<proteinExistence type="predicted"/>
<accession>A0ABW7QGF3</accession>
<evidence type="ECO:0000313" key="1">
    <source>
        <dbReference type="EMBL" id="MFH8253282.1"/>
    </source>
</evidence>
<dbReference type="Proteomes" id="UP001610861">
    <property type="component" value="Unassembled WGS sequence"/>
</dbReference>
<name>A0ABW7QGF3_9MICO</name>
<evidence type="ECO:0000313" key="2">
    <source>
        <dbReference type="Proteomes" id="UP001610861"/>
    </source>
</evidence>
<reference evidence="1 2" key="1">
    <citation type="submission" date="2024-09" db="EMBL/GenBank/DDBJ databases">
        <authorList>
            <person name="Pan X."/>
        </authorList>
    </citation>
    <scope>NUCLEOTIDE SEQUENCE [LARGE SCALE GENOMIC DNA]</scope>
    <source>
        <strain evidence="1 2">B2969</strain>
    </source>
</reference>
<comment type="caution">
    <text evidence="1">The sequence shown here is derived from an EMBL/GenBank/DDBJ whole genome shotgun (WGS) entry which is preliminary data.</text>
</comment>